<dbReference type="InterPro" id="IPR000222">
    <property type="entry name" value="PP2C_BS"/>
</dbReference>
<accession>A0AAV2Z4K2</accession>
<proteinExistence type="inferred from homology"/>
<evidence type="ECO:0000259" key="6">
    <source>
        <dbReference type="PROSITE" id="PS51746"/>
    </source>
</evidence>
<dbReference type="PROSITE" id="PS51746">
    <property type="entry name" value="PPM_2"/>
    <property type="match status" value="1"/>
</dbReference>
<comment type="similarity">
    <text evidence="5">Belongs to the PP2C family.</text>
</comment>
<comment type="caution">
    <text evidence="7">The sequence shown here is derived from an EMBL/GenBank/DDBJ whole genome shotgun (WGS) entry which is preliminary data.</text>
</comment>
<reference evidence="7" key="1">
    <citation type="submission" date="2022-11" db="EMBL/GenBank/DDBJ databases">
        <authorList>
            <person name="Morgan W.R."/>
            <person name="Tartar A."/>
        </authorList>
    </citation>
    <scope>NUCLEOTIDE SEQUENCE</scope>
    <source>
        <strain evidence="7">ARSEF 373</strain>
    </source>
</reference>
<name>A0AAV2Z4K2_9STRA</name>
<evidence type="ECO:0000256" key="5">
    <source>
        <dbReference type="RuleBase" id="RU003465"/>
    </source>
</evidence>
<dbReference type="CDD" id="cd00143">
    <property type="entry name" value="PP2Cc"/>
    <property type="match status" value="1"/>
</dbReference>
<dbReference type="EMBL" id="DAKRPA010000060">
    <property type="protein sequence ID" value="DBA00677.1"/>
    <property type="molecule type" value="Genomic_DNA"/>
</dbReference>
<organism evidence="7 8">
    <name type="scientific">Lagenidium giganteum</name>
    <dbReference type="NCBI Taxonomy" id="4803"/>
    <lineage>
        <taxon>Eukaryota</taxon>
        <taxon>Sar</taxon>
        <taxon>Stramenopiles</taxon>
        <taxon>Oomycota</taxon>
        <taxon>Peronosporomycetes</taxon>
        <taxon>Pythiales</taxon>
        <taxon>Pythiaceae</taxon>
    </lineage>
</organism>
<dbReference type="AlphaFoldDB" id="A0AAV2Z4K2"/>
<gene>
    <name evidence="7" type="ORF">N0F65_003606</name>
</gene>
<keyword evidence="2" id="KW-0479">Metal-binding</keyword>
<dbReference type="PROSITE" id="PS01032">
    <property type="entry name" value="PPM_1"/>
    <property type="match status" value="1"/>
</dbReference>
<dbReference type="SMART" id="SM00332">
    <property type="entry name" value="PP2Cc"/>
    <property type="match status" value="1"/>
</dbReference>
<evidence type="ECO:0000256" key="3">
    <source>
        <dbReference type="ARBA" id="ARBA00022801"/>
    </source>
</evidence>
<comment type="subcellular location">
    <subcellularLocation>
        <location evidence="1">Membrane</location>
        <topology evidence="1">Peripheral membrane protein</topology>
    </subcellularLocation>
</comment>
<dbReference type="GO" id="GO:0016020">
    <property type="term" value="C:membrane"/>
    <property type="evidence" value="ECO:0007669"/>
    <property type="project" value="UniProtKB-SubCell"/>
</dbReference>
<dbReference type="Proteomes" id="UP001146120">
    <property type="component" value="Unassembled WGS sequence"/>
</dbReference>
<feature type="domain" description="PPM-type phosphatase" evidence="6">
    <location>
        <begin position="333"/>
        <end position="648"/>
    </location>
</feature>
<keyword evidence="8" id="KW-1185">Reference proteome</keyword>
<dbReference type="PANTHER" id="PTHR47992">
    <property type="entry name" value="PROTEIN PHOSPHATASE"/>
    <property type="match status" value="1"/>
</dbReference>
<dbReference type="Pfam" id="PF00481">
    <property type="entry name" value="PP2C"/>
    <property type="match status" value="1"/>
</dbReference>
<dbReference type="InterPro" id="IPR015655">
    <property type="entry name" value="PP2C"/>
</dbReference>
<dbReference type="SUPFAM" id="SSF81606">
    <property type="entry name" value="PP2C-like"/>
    <property type="match status" value="1"/>
</dbReference>
<dbReference type="GO" id="GO:0046872">
    <property type="term" value="F:metal ion binding"/>
    <property type="evidence" value="ECO:0007669"/>
    <property type="project" value="UniProtKB-KW"/>
</dbReference>
<evidence type="ECO:0000313" key="7">
    <source>
        <dbReference type="EMBL" id="DBA00677.1"/>
    </source>
</evidence>
<keyword evidence="3 5" id="KW-0378">Hydrolase</keyword>
<sequence>GNLAPHLRAGTMGKPATTVKVATSAAYVHRIKLTAQCTAHSMASTAPIDLSAVLSDATSLQELVSDLMMPFGKDHVDQVAAVTIDGLRLGQASTDVPVENQYHAATRAIAGAVAGANKIGERPYYGIDTLMDGQPLTNVHAYQRTAKSPSFRLRRHHHQLRLRSVEENQQRRCRVSALLWSAAGVDVLSKCDAMPSAPGPRFCSPLSQLVLISTDYYLVRAVLDWVDEVDSILAVRDAIKSLGAEVVGASFVVATNAMLLSALKKEQIPFSCSWTPSHGAELTTTQPKRSDGRAQCRCDQSVQSAGLNPSGPRKRKRSIDCVSANGSNAFLPKLSHFTAHYHANAPGEDRSVNIQKPGESGIQIFAVFDGHGGHMAVEHLNAKLCSSILARVSSGLTTDEITAVLRDAFLECDNELKDALNKLPEEIRMSRGYCNTGSCAAIAMFVDGTLYVANVGDCGVYLGVDNGCGSLFPVQLSALHNCDNAEETRLVTERSRDRNAIRFSKDDQVKVVENGVKRVAGSLAVTRAFGDFYLKCEELSTPPFKSKVPYITAEPSVTVRKLDGSEKFLILASDGLWEMVEPEDALAVVAGFAPEHLFFSSVSAALVHAALDEVARREEVSLRELLAMTPGTERRSYHDDITCTVVNISY</sequence>
<reference evidence="7" key="2">
    <citation type="journal article" date="2023" name="Microbiol Resour">
        <title>Decontamination and Annotation of the Draft Genome Sequence of the Oomycete Lagenidium giganteum ARSEF 373.</title>
        <authorList>
            <person name="Morgan W.R."/>
            <person name="Tartar A."/>
        </authorList>
    </citation>
    <scope>NUCLEOTIDE SEQUENCE</scope>
    <source>
        <strain evidence="7">ARSEF 373</strain>
    </source>
</reference>
<dbReference type="InterPro" id="IPR001932">
    <property type="entry name" value="PPM-type_phosphatase-like_dom"/>
</dbReference>
<evidence type="ECO:0000256" key="1">
    <source>
        <dbReference type="ARBA" id="ARBA00004170"/>
    </source>
</evidence>
<dbReference type="InterPro" id="IPR036457">
    <property type="entry name" value="PPM-type-like_dom_sf"/>
</dbReference>
<feature type="non-terminal residue" evidence="7">
    <location>
        <position position="1"/>
    </location>
</feature>
<evidence type="ECO:0000256" key="2">
    <source>
        <dbReference type="ARBA" id="ARBA00022723"/>
    </source>
</evidence>
<protein>
    <recommendedName>
        <fullName evidence="6">PPM-type phosphatase domain-containing protein</fullName>
    </recommendedName>
</protein>
<keyword evidence="4 5" id="KW-0904">Protein phosphatase</keyword>
<evidence type="ECO:0000256" key="4">
    <source>
        <dbReference type="ARBA" id="ARBA00022912"/>
    </source>
</evidence>
<evidence type="ECO:0000313" key="8">
    <source>
        <dbReference type="Proteomes" id="UP001146120"/>
    </source>
</evidence>
<dbReference type="GO" id="GO:0004722">
    <property type="term" value="F:protein serine/threonine phosphatase activity"/>
    <property type="evidence" value="ECO:0007669"/>
    <property type="project" value="InterPro"/>
</dbReference>
<dbReference type="Gene3D" id="3.60.40.10">
    <property type="entry name" value="PPM-type phosphatase domain"/>
    <property type="match status" value="1"/>
</dbReference>